<comment type="subunit">
    <text evidence="4">Homotrimer.</text>
</comment>
<dbReference type="SUPFAM" id="SSF63380">
    <property type="entry name" value="Riboflavin synthase domain-like"/>
    <property type="match status" value="2"/>
</dbReference>
<dbReference type="PANTHER" id="PTHR21098:SF12">
    <property type="entry name" value="RIBOFLAVIN SYNTHASE"/>
    <property type="match status" value="1"/>
</dbReference>
<keyword evidence="14" id="KW-1185">Reference proteome</keyword>
<dbReference type="EMBL" id="CP058649">
    <property type="protein sequence ID" value="QUI25133.1"/>
    <property type="molecule type" value="Genomic_DNA"/>
</dbReference>
<evidence type="ECO:0000256" key="7">
    <source>
        <dbReference type="ARBA" id="ARBA00022619"/>
    </source>
</evidence>
<dbReference type="PIRSF" id="PIRSF000498">
    <property type="entry name" value="Riboflavin_syn_A"/>
    <property type="match status" value="1"/>
</dbReference>
<evidence type="ECO:0000256" key="4">
    <source>
        <dbReference type="ARBA" id="ARBA00011233"/>
    </source>
</evidence>
<organism evidence="13 14">
    <name type="scientific">Vallitalea pronyensis</name>
    <dbReference type="NCBI Taxonomy" id="1348613"/>
    <lineage>
        <taxon>Bacteria</taxon>
        <taxon>Bacillati</taxon>
        <taxon>Bacillota</taxon>
        <taxon>Clostridia</taxon>
        <taxon>Lachnospirales</taxon>
        <taxon>Vallitaleaceae</taxon>
        <taxon>Vallitalea</taxon>
    </lineage>
</organism>
<comment type="function">
    <text evidence="2">Catalyzes the dismutation of two molecules of 6,7-dimethyl-8-ribityllumazine, resulting in the formation of riboflavin and 5-amino-6-(D-ribitylamino)uracil.</text>
</comment>
<feature type="domain" description="Lumazine-binding" evidence="12">
    <location>
        <begin position="1"/>
        <end position="96"/>
    </location>
</feature>
<dbReference type="FunFam" id="2.40.30.20:FF:000004">
    <property type="entry name" value="Riboflavin synthase, alpha subunit"/>
    <property type="match status" value="1"/>
</dbReference>
<name>A0A8J8MPS7_9FIRM</name>
<dbReference type="GO" id="GO:0009231">
    <property type="term" value="P:riboflavin biosynthetic process"/>
    <property type="evidence" value="ECO:0007669"/>
    <property type="project" value="UniProtKB-KW"/>
</dbReference>
<dbReference type="NCBIfam" id="TIGR00187">
    <property type="entry name" value="ribE"/>
    <property type="match status" value="1"/>
</dbReference>
<dbReference type="EC" id="2.5.1.9" evidence="5 10"/>
<dbReference type="FunFam" id="2.40.30.20:FF:000003">
    <property type="entry name" value="Riboflavin synthase, alpha subunit"/>
    <property type="match status" value="1"/>
</dbReference>
<dbReference type="PANTHER" id="PTHR21098">
    <property type="entry name" value="RIBOFLAVIN SYNTHASE ALPHA CHAIN"/>
    <property type="match status" value="1"/>
</dbReference>
<dbReference type="KEGG" id="vpy:HZI73_23790"/>
<dbReference type="RefSeq" id="WP_212695833.1">
    <property type="nucleotide sequence ID" value="NZ_CP058649.1"/>
</dbReference>
<dbReference type="AlphaFoldDB" id="A0A8J8MPS7"/>
<dbReference type="InterPro" id="IPR026017">
    <property type="entry name" value="Lumazine-bd_dom"/>
</dbReference>
<dbReference type="CDD" id="cd00402">
    <property type="entry name" value="Riboflavin_synthase_like"/>
    <property type="match status" value="1"/>
</dbReference>
<feature type="repeat" description="Lumazine-binding" evidence="11">
    <location>
        <begin position="97"/>
        <end position="193"/>
    </location>
</feature>
<evidence type="ECO:0000313" key="13">
    <source>
        <dbReference type="EMBL" id="QUI25133.1"/>
    </source>
</evidence>
<evidence type="ECO:0000259" key="12">
    <source>
        <dbReference type="PROSITE" id="PS51177"/>
    </source>
</evidence>
<dbReference type="InterPro" id="IPR001783">
    <property type="entry name" value="Lumazine-bd"/>
</dbReference>
<dbReference type="Proteomes" id="UP000683246">
    <property type="component" value="Chromosome"/>
</dbReference>
<evidence type="ECO:0000256" key="8">
    <source>
        <dbReference type="ARBA" id="ARBA00022679"/>
    </source>
</evidence>
<dbReference type="Gene3D" id="2.40.30.20">
    <property type="match status" value="2"/>
</dbReference>
<evidence type="ECO:0000256" key="6">
    <source>
        <dbReference type="ARBA" id="ARBA00013950"/>
    </source>
</evidence>
<dbReference type="GO" id="GO:0004746">
    <property type="term" value="F:riboflavin synthase activity"/>
    <property type="evidence" value="ECO:0007669"/>
    <property type="project" value="UniProtKB-UniRule"/>
</dbReference>
<gene>
    <name evidence="13" type="primary">ribE</name>
    <name evidence="13" type="ORF">HZI73_23790</name>
</gene>
<dbReference type="InterPro" id="IPR023366">
    <property type="entry name" value="ATP_synth_asu-like_sf"/>
</dbReference>
<reference evidence="13" key="1">
    <citation type="submission" date="2020-07" db="EMBL/GenBank/DDBJ databases">
        <title>Vallitalea pronyensis genome.</title>
        <authorList>
            <person name="Postec A."/>
        </authorList>
    </citation>
    <scope>NUCLEOTIDE SEQUENCE</scope>
    <source>
        <strain evidence="13">FatNI3</strain>
    </source>
</reference>
<sequence length="215" mass="23498">MFTGLVEEIGTIGAMVKGKQSSSITIHADTVLEDVKLGDSIAVNGICLTVTGFTKDTFSVDAMPETMHMTTLHKLKVHDQVHLERALQVGGRLGGHMVSGHIDGIGIIRGFIKEDNAVRMTVAVPSHLQKYMVHKGSIAMDGVSLTITTVKAASFQVGIIPMTGQVTLLLQKKMGDKVNIECDMMGKYVEKLYETTYEKQVKSLDEDYLRLNGFI</sequence>
<evidence type="ECO:0000256" key="9">
    <source>
        <dbReference type="ARBA" id="ARBA00022737"/>
    </source>
</evidence>
<evidence type="ECO:0000256" key="2">
    <source>
        <dbReference type="ARBA" id="ARBA00002803"/>
    </source>
</evidence>
<comment type="catalytic activity">
    <reaction evidence="1">
        <text>2 6,7-dimethyl-8-(1-D-ribityl)lumazine + H(+) = 5-amino-6-(D-ribitylamino)uracil + riboflavin</text>
        <dbReference type="Rhea" id="RHEA:20772"/>
        <dbReference type="ChEBI" id="CHEBI:15378"/>
        <dbReference type="ChEBI" id="CHEBI:15934"/>
        <dbReference type="ChEBI" id="CHEBI:57986"/>
        <dbReference type="ChEBI" id="CHEBI:58201"/>
        <dbReference type="EC" id="2.5.1.9"/>
    </reaction>
</comment>
<protein>
    <recommendedName>
        <fullName evidence="6 10">Riboflavin synthase</fullName>
        <ecNumber evidence="5 10">2.5.1.9</ecNumber>
    </recommendedName>
</protein>
<dbReference type="Pfam" id="PF00677">
    <property type="entry name" value="Lum_binding"/>
    <property type="match status" value="2"/>
</dbReference>
<evidence type="ECO:0000256" key="1">
    <source>
        <dbReference type="ARBA" id="ARBA00000968"/>
    </source>
</evidence>
<feature type="repeat" description="Lumazine-binding" evidence="11">
    <location>
        <begin position="1"/>
        <end position="96"/>
    </location>
</feature>
<dbReference type="NCBIfam" id="NF006767">
    <property type="entry name" value="PRK09289.1"/>
    <property type="match status" value="1"/>
</dbReference>
<proteinExistence type="predicted"/>
<accession>A0A8J8MPS7</accession>
<dbReference type="InterPro" id="IPR017938">
    <property type="entry name" value="Riboflavin_synthase-like_b-brl"/>
</dbReference>
<feature type="domain" description="Lumazine-binding" evidence="12">
    <location>
        <begin position="97"/>
        <end position="193"/>
    </location>
</feature>
<evidence type="ECO:0000313" key="14">
    <source>
        <dbReference type="Proteomes" id="UP000683246"/>
    </source>
</evidence>
<dbReference type="PROSITE" id="PS51177">
    <property type="entry name" value="LUMAZINE_BIND"/>
    <property type="match status" value="2"/>
</dbReference>
<keyword evidence="8 13" id="KW-0808">Transferase</keyword>
<evidence type="ECO:0000256" key="10">
    <source>
        <dbReference type="NCBIfam" id="TIGR00187"/>
    </source>
</evidence>
<comment type="pathway">
    <text evidence="3">Cofactor biosynthesis; riboflavin biosynthesis; riboflavin from 2-hydroxy-3-oxobutyl phosphate and 5-amino-6-(D-ribitylamino)uracil: step 2/2.</text>
</comment>
<dbReference type="NCBIfam" id="NF009566">
    <property type="entry name" value="PRK13020.1"/>
    <property type="match status" value="1"/>
</dbReference>
<keyword evidence="7" id="KW-0686">Riboflavin biosynthesis</keyword>
<evidence type="ECO:0000256" key="3">
    <source>
        <dbReference type="ARBA" id="ARBA00004887"/>
    </source>
</evidence>
<evidence type="ECO:0000256" key="5">
    <source>
        <dbReference type="ARBA" id="ARBA00012827"/>
    </source>
</evidence>
<evidence type="ECO:0000256" key="11">
    <source>
        <dbReference type="PROSITE-ProRule" id="PRU00524"/>
    </source>
</evidence>
<keyword evidence="9" id="KW-0677">Repeat</keyword>